<comment type="subcellular location">
    <subcellularLocation>
        <location evidence="9">Cytoplasm</location>
    </subcellularLocation>
</comment>
<dbReference type="GO" id="GO:0006487">
    <property type="term" value="P:protein N-linked glycosylation"/>
    <property type="evidence" value="ECO:0007669"/>
    <property type="project" value="TreeGrafter"/>
</dbReference>
<dbReference type="CDD" id="cd05009">
    <property type="entry name" value="SIS_GlmS_GlmD_2"/>
    <property type="match status" value="1"/>
</dbReference>
<dbReference type="GO" id="GO:0006047">
    <property type="term" value="P:UDP-N-acetylglucosamine metabolic process"/>
    <property type="evidence" value="ECO:0007669"/>
    <property type="project" value="TreeGrafter"/>
</dbReference>
<comment type="caution">
    <text evidence="12">The sequence shown here is derived from an EMBL/GenBank/DDBJ whole genome shotgun (WGS) entry which is preliminary data.</text>
</comment>
<dbReference type="PATRIC" id="fig|1961.12.peg.3331"/>
<dbReference type="GO" id="GO:0004360">
    <property type="term" value="F:glutamine-fructose-6-phosphate transaminase (isomerizing) activity"/>
    <property type="evidence" value="ECO:0007669"/>
    <property type="project" value="UniProtKB-UniRule"/>
</dbReference>
<dbReference type="NCBIfam" id="TIGR01135">
    <property type="entry name" value="glmS"/>
    <property type="match status" value="1"/>
</dbReference>
<name>A0A0L8MTV0_STRVG</name>
<keyword evidence="8 12" id="KW-0315">Glutamine amidotransferase</keyword>
<protein>
    <recommendedName>
        <fullName evidence="3 9">Glutamine--fructose-6-phosphate aminotransferase [isomerizing]</fullName>
        <ecNumber evidence="2 9">2.6.1.16</ecNumber>
    </recommendedName>
    <alternativeName>
        <fullName evidence="9">D-fructose-6-phosphate amidotransferase</fullName>
    </alternativeName>
    <alternativeName>
        <fullName evidence="9">GFAT</fullName>
    </alternativeName>
    <alternativeName>
        <fullName evidence="9">Glucosamine-6-phosphate synthase</fullName>
    </alternativeName>
    <alternativeName>
        <fullName evidence="9">Hexosephosphate aminotransferase</fullName>
    </alternativeName>
    <alternativeName>
        <fullName evidence="9">L-glutamine--D-fructose-6-phosphate amidotransferase</fullName>
    </alternativeName>
</protein>
<dbReference type="InterPro" id="IPR035490">
    <property type="entry name" value="GlmS/FrlB_SIS"/>
</dbReference>
<keyword evidence="4 9" id="KW-0963">Cytoplasm</keyword>
<feature type="active site" description="Nucleophile; for GATase activity" evidence="9">
    <location>
        <position position="2"/>
    </location>
</feature>
<feature type="initiator methionine" description="Removed" evidence="9">
    <location>
        <position position="1"/>
    </location>
</feature>
<dbReference type="GO" id="GO:0005829">
    <property type="term" value="C:cytosol"/>
    <property type="evidence" value="ECO:0007669"/>
    <property type="project" value="TreeGrafter"/>
</dbReference>
<dbReference type="PANTHER" id="PTHR10937:SF0">
    <property type="entry name" value="GLUTAMINE--FRUCTOSE-6-PHOSPHATE TRANSAMINASE (ISOMERIZING)"/>
    <property type="match status" value="1"/>
</dbReference>
<dbReference type="FunFam" id="3.40.50.10490:FF:000019">
    <property type="entry name" value="Glutamine--fructose-6-phosphate aminotransferase [isomerizing]"/>
    <property type="match status" value="1"/>
</dbReference>
<dbReference type="SUPFAM" id="SSF53697">
    <property type="entry name" value="SIS domain"/>
    <property type="match status" value="1"/>
</dbReference>
<keyword evidence="7" id="KW-0677">Repeat</keyword>
<feature type="domain" description="SIS" evidence="11">
    <location>
        <begin position="288"/>
        <end position="427"/>
    </location>
</feature>
<dbReference type="InterPro" id="IPR047084">
    <property type="entry name" value="GFAT_N"/>
</dbReference>
<dbReference type="Proteomes" id="UP000037084">
    <property type="component" value="Unassembled WGS sequence"/>
</dbReference>
<evidence type="ECO:0000256" key="5">
    <source>
        <dbReference type="ARBA" id="ARBA00022576"/>
    </source>
</evidence>
<evidence type="ECO:0000313" key="13">
    <source>
        <dbReference type="Proteomes" id="UP000037084"/>
    </source>
</evidence>
<dbReference type="NCBIfam" id="NF001484">
    <property type="entry name" value="PRK00331.1"/>
    <property type="match status" value="1"/>
</dbReference>
<feature type="domain" description="SIS" evidence="11">
    <location>
        <begin position="460"/>
        <end position="605"/>
    </location>
</feature>
<dbReference type="GO" id="GO:0097367">
    <property type="term" value="F:carbohydrate derivative binding"/>
    <property type="evidence" value="ECO:0007669"/>
    <property type="project" value="InterPro"/>
</dbReference>
<dbReference type="CDD" id="cd00714">
    <property type="entry name" value="GFAT"/>
    <property type="match status" value="1"/>
</dbReference>
<feature type="domain" description="Glutamine amidotransferase type-2" evidence="10">
    <location>
        <begin position="2"/>
        <end position="220"/>
    </location>
</feature>
<evidence type="ECO:0000259" key="11">
    <source>
        <dbReference type="PROSITE" id="PS51464"/>
    </source>
</evidence>
<gene>
    <name evidence="9" type="primary">glmS</name>
    <name evidence="12" type="ORF">ADK75_14405</name>
</gene>
<dbReference type="EMBL" id="LGUV01000155">
    <property type="protein sequence ID" value="KOG53813.1"/>
    <property type="molecule type" value="Genomic_DNA"/>
</dbReference>
<reference evidence="13" key="1">
    <citation type="submission" date="2015-07" db="EMBL/GenBank/DDBJ databases">
        <authorList>
            <consortium name="Consortium for Microbial Forensics and Genomics (microFORGE)"/>
            <person name="Knight B.M."/>
            <person name="Roberts D.P."/>
            <person name="Lin D."/>
            <person name="Hari K."/>
            <person name="Fletcher J."/>
            <person name="Melcher U."/>
            <person name="Blagden T."/>
            <person name="Winegar R.A."/>
        </authorList>
    </citation>
    <scope>NUCLEOTIDE SEQUENCE [LARGE SCALE GENOMIC DNA]</scope>
    <source>
        <strain evidence="13">NRRL B-1447</strain>
    </source>
</reference>
<dbReference type="AlphaFoldDB" id="A0A0L8MTV0"/>
<comment type="function">
    <text evidence="9">Catalyzes the first step in hexosamine metabolism, converting fructose-6P into glucosamine-6P using glutamine as a nitrogen source.</text>
</comment>
<dbReference type="Pfam" id="PF01380">
    <property type="entry name" value="SIS"/>
    <property type="match status" value="2"/>
</dbReference>
<evidence type="ECO:0000259" key="10">
    <source>
        <dbReference type="PROSITE" id="PS51278"/>
    </source>
</evidence>
<dbReference type="InterPro" id="IPR005855">
    <property type="entry name" value="GFAT"/>
</dbReference>
<evidence type="ECO:0000256" key="3">
    <source>
        <dbReference type="ARBA" id="ARBA00016090"/>
    </source>
</evidence>
<dbReference type="InterPro" id="IPR046348">
    <property type="entry name" value="SIS_dom_sf"/>
</dbReference>
<evidence type="ECO:0000256" key="1">
    <source>
        <dbReference type="ARBA" id="ARBA00001031"/>
    </source>
</evidence>
<evidence type="ECO:0000256" key="4">
    <source>
        <dbReference type="ARBA" id="ARBA00022490"/>
    </source>
</evidence>
<evidence type="ECO:0000256" key="9">
    <source>
        <dbReference type="HAMAP-Rule" id="MF_00164"/>
    </source>
</evidence>
<comment type="subunit">
    <text evidence="9">Homodimer.</text>
</comment>
<sequence length="615" mass="65863">MCGIVGYVGAQSALDVVIAGLKRLEYRGYDSAGVAVLADGSLAAAKKAGKLVNLEKELVGHPLPAGSTGLGHTRWATHGGPTDANAHPHLDNSGRVAVVHNGIIENFAALRAELAERGHRLESETDTEVVAHLLAEQFSATGDLAEAMRQVCRRLEGAFTLVAVHADEPDVVVGARRNSPLVVGVGEGENFLASDVAAFIAHTRSAIELGQDQVVELRREGVTVTNFDGTAATVRAYHVDWDASAAEKGGYDYFMLKEIAEQPKAVADTLLGRIDASGSLTLDEVRIPVSVLREVDKVVIVACGTAYHAGMIAKLAIEHWTRIPCETELASEFRYRDPILDQRTLVVAISQSGETMDTLMALRHAREQGAKVLAICNTNGSTIPRESDAVLYTHAGPEVAVASTKAFLTQLVACYLVALYLGQVRGTKWGDEIEAVIRELSDIAAAVDTVLETMEPVRQLARSLADKNTVLFLGRHVGYPVALEGALKLKELAYMHAEGFAAGELKHGPIALIEKDLPVVVVVPSPRGRSVLHDKIVSNIQEIRARGARTIVIAEEGDETVVPYADHLIRIPATPTLLQPLVATVPLQVFACELATARGNEVDQPRNLAKSVTVE</sequence>
<dbReference type="InterPro" id="IPR001347">
    <property type="entry name" value="SIS_dom"/>
</dbReference>
<dbReference type="CDD" id="cd05008">
    <property type="entry name" value="SIS_GlmS_GlmD_1"/>
    <property type="match status" value="1"/>
</dbReference>
<dbReference type="Pfam" id="PF13522">
    <property type="entry name" value="GATase_6"/>
    <property type="match status" value="1"/>
</dbReference>
<evidence type="ECO:0000256" key="7">
    <source>
        <dbReference type="ARBA" id="ARBA00022737"/>
    </source>
</evidence>
<organism evidence="12 13">
    <name type="scientific">Streptomyces virginiae</name>
    <name type="common">Streptomyces cinnamonensis</name>
    <dbReference type="NCBI Taxonomy" id="1961"/>
    <lineage>
        <taxon>Bacteria</taxon>
        <taxon>Bacillati</taxon>
        <taxon>Actinomycetota</taxon>
        <taxon>Actinomycetes</taxon>
        <taxon>Kitasatosporales</taxon>
        <taxon>Streptomycetaceae</taxon>
        <taxon>Streptomyces</taxon>
    </lineage>
</organism>
<dbReference type="GO" id="GO:0005975">
    <property type="term" value="P:carbohydrate metabolic process"/>
    <property type="evidence" value="ECO:0007669"/>
    <property type="project" value="UniProtKB-UniRule"/>
</dbReference>
<dbReference type="PANTHER" id="PTHR10937">
    <property type="entry name" value="GLUCOSAMINE--FRUCTOSE-6-PHOSPHATE AMINOTRANSFERASE, ISOMERIZING"/>
    <property type="match status" value="1"/>
</dbReference>
<feature type="active site" description="For Fru-6P isomerization activity" evidence="9">
    <location>
        <position position="610"/>
    </location>
</feature>
<comment type="catalytic activity">
    <reaction evidence="1 9">
        <text>D-fructose 6-phosphate + L-glutamine = D-glucosamine 6-phosphate + L-glutamate</text>
        <dbReference type="Rhea" id="RHEA:13237"/>
        <dbReference type="ChEBI" id="CHEBI:29985"/>
        <dbReference type="ChEBI" id="CHEBI:58359"/>
        <dbReference type="ChEBI" id="CHEBI:58725"/>
        <dbReference type="ChEBI" id="CHEBI:61527"/>
        <dbReference type="EC" id="2.6.1.16"/>
    </reaction>
</comment>
<dbReference type="RefSeq" id="WP_030388846.1">
    <property type="nucleotide sequence ID" value="NZ_LGUV01000155.1"/>
</dbReference>
<dbReference type="eggNOG" id="COG0449">
    <property type="taxonomic scope" value="Bacteria"/>
</dbReference>
<dbReference type="InterPro" id="IPR035466">
    <property type="entry name" value="GlmS/AgaS_SIS"/>
</dbReference>
<dbReference type="SUPFAM" id="SSF56235">
    <property type="entry name" value="N-terminal nucleophile aminohydrolases (Ntn hydrolases)"/>
    <property type="match status" value="1"/>
</dbReference>
<dbReference type="InterPro" id="IPR029055">
    <property type="entry name" value="Ntn_hydrolases_N"/>
</dbReference>
<keyword evidence="6 9" id="KW-0808">Transferase</keyword>
<dbReference type="FunFam" id="3.60.20.10:FF:000006">
    <property type="entry name" value="Glutamine--fructose-6-phosphate aminotransferase [isomerizing]"/>
    <property type="match status" value="1"/>
</dbReference>
<evidence type="ECO:0000256" key="6">
    <source>
        <dbReference type="ARBA" id="ARBA00022679"/>
    </source>
</evidence>
<dbReference type="EC" id="2.6.1.16" evidence="2 9"/>
<evidence type="ECO:0000256" key="2">
    <source>
        <dbReference type="ARBA" id="ARBA00012916"/>
    </source>
</evidence>
<dbReference type="HAMAP" id="MF_00164">
    <property type="entry name" value="GlmS"/>
    <property type="match status" value="1"/>
</dbReference>
<dbReference type="PROSITE" id="PS51278">
    <property type="entry name" value="GATASE_TYPE_2"/>
    <property type="match status" value="1"/>
</dbReference>
<dbReference type="OrthoDB" id="9761808at2"/>
<dbReference type="GO" id="GO:0006002">
    <property type="term" value="P:fructose 6-phosphate metabolic process"/>
    <property type="evidence" value="ECO:0007669"/>
    <property type="project" value="TreeGrafter"/>
</dbReference>
<dbReference type="Gene3D" id="3.40.50.10490">
    <property type="entry name" value="Glucose-6-phosphate isomerase like protein, domain 1"/>
    <property type="match status" value="2"/>
</dbReference>
<dbReference type="InterPro" id="IPR017932">
    <property type="entry name" value="GATase_2_dom"/>
</dbReference>
<proteinExistence type="inferred from homology"/>
<evidence type="ECO:0000256" key="8">
    <source>
        <dbReference type="ARBA" id="ARBA00022962"/>
    </source>
</evidence>
<dbReference type="Gene3D" id="3.60.20.10">
    <property type="entry name" value="Glutamine Phosphoribosylpyrophosphate, subunit 1, domain 1"/>
    <property type="match status" value="1"/>
</dbReference>
<evidence type="ECO:0000313" key="12">
    <source>
        <dbReference type="EMBL" id="KOG53813.1"/>
    </source>
</evidence>
<keyword evidence="5 9" id="KW-0032">Aminotransferase</keyword>
<accession>A0A0L8MTV0</accession>
<dbReference type="PROSITE" id="PS51464">
    <property type="entry name" value="SIS"/>
    <property type="match status" value="2"/>
</dbReference>